<dbReference type="Proteomes" id="UP000297318">
    <property type="component" value="Unassembled WGS sequence"/>
</dbReference>
<dbReference type="AlphaFoldDB" id="A0A4Z1E2T7"/>
<feature type="domain" description="YchJ-like middle NTF2-like" evidence="1">
    <location>
        <begin position="46"/>
        <end position="140"/>
    </location>
</feature>
<evidence type="ECO:0000313" key="3">
    <source>
        <dbReference type="Proteomes" id="UP000297318"/>
    </source>
</evidence>
<dbReference type="EMBL" id="RHPJ01000002">
    <property type="protein sequence ID" value="TGO05529.1"/>
    <property type="molecule type" value="Genomic_DNA"/>
</dbReference>
<dbReference type="InterPro" id="IPR048469">
    <property type="entry name" value="YchJ-like_M"/>
</dbReference>
<dbReference type="RefSeq" id="WP_135849521.1">
    <property type="nucleotide sequence ID" value="NZ_RHPJ01000002.1"/>
</dbReference>
<dbReference type="OrthoDB" id="21421at2"/>
<comment type="caution">
    <text evidence="2">The sequence shown here is derived from an EMBL/GenBank/DDBJ whole genome shotgun (WGS) entry which is preliminary data.</text>
</comment>
<accession>A0A4Z1E2T7</accession>
<name>A0A4Z1E2T7_9MICO</name>
<protein>
    <submittedName>
        <fullName evidence="2">UPF0225 protein YchJ</fullName>
    </submittedName>
</protein>
<reference evidence="2 3" key="1">
    <citation type="submission" date="2018-11" db="EMBL/GenBank/DDBJ databases">
        <title>Complete genome sequencing of the Actinobacteria Serinibacter sp. K3-2.</title>
        <authorList>
            <person name="Rakitin A.L."/>
            <person name="Beletsky A.V."/>
            <person name="Mardanov A.V."/>
            <person name="Ravin N.V."/>
            <person name="Gromova A.S."/>
            <person name="Filippova S.N."/>
            <person name="Gal'Chenko V.F."/>
        </authorList>
    </citation>
    <scope>NUCLEOTIDE SEQUENCE [LARGE SCALE GENOMIC DNA]</scope>
    <source>
        <strain evidence="2 3">K3-2</strain>
    </source>
</reference>
<sequence length="143" mass="15498">MTHEHPSEPAAAAAAVVPAGERCPCRSRLPHAECCGPYLAGAPAPTAVALMRSRFTAYALRDIEHLRRTWHASSRPEDLDLDDTVAWVGLQIVGTTRGGESDSTGTVHFRASYRSATDRGVLEEVSTFVRNAGTWFYVAGDTR</sequence>
<dbReference type="InterPro" id="IPR032710">
    <property type="entry name" value="NTF2-like_dom_sf"/>
</dbReference>
<keyword evidence="3" id="KW-1185">Reference proteome</keyword>
<evidence type="ECO:0000259" key="1">
    <source>
        <dbReference type="Pfam" id="PF17775"/>
    </source>
</evidence>
<organism evidence="2 3">
    <name type="scientific">Serinibacter arcticus</name>
    <dbReference type="NCBI Taxonomy" id="1655435"/>
    <lineage>
        <taxon>Bacteria</taxon>
        <taxon>Bacillati</taxon>
        <taxon>Actinomycetota</taxon>
        <taxon>Actinomycetes</taxon>
        <taxon>Micrococcales</taxon>
        <taxon>Beutenbergiaceae</taxon>
        <taxon>Serinibacter</taxon>
    </lineage>
</organism>
<dbReference type="Pfam" id="PF17775">
    <property type="entry name" value="YchJ_M-like"/>
    <property type="match status" value="1"/>
</dbReference>
<evidence type="ECO:0000313" key="2">
    <source>
        <dbReference type="EMBL" id="TGO05529.1"/>
    </source>
</evidence>
<proteinExistence type="predicted"/>
<dbReference type="SUPFAM" id="SSF54427">
    <property type="entry name" value="NTF2-like"/>
    <property type="match status" value="1"/>
</dbReference>
<dbReference type="Gene3D" id="3.10.450.50">
    <property type="match status" value="1"/>
</dbReference>
<gene>
    <name evidence="2" type="ORF">SERN_1533</name>
</gene>